<evidence type="ECO:0000313" key="3">
    <source>
        <dbReference type="Proteomes" id="UP001500454"/>
    </source>
</evidence>
<keyword evidence="3" id="KW-1185">Reference proteome</keyword>
<evidence type="ECO:0000313" key="2">
    <source>
        <dbReference type="EMBL" id="GAA4379787.1"/>
    </source>
</evidence>
<name>A0ABP8IYC6_9BACT</name>
<sequence length="60" mass="7214">MVFRYSSPFTLYPLAYFEGTTFCLYINLIFKVPFKSLVLLKLLDLKHPIDFSFFLLKHYI</sequence>
<proteinExistence type="predicted"/>
<evidence type="ECO:0000256" key="1">
    <source>
        <dbReference type="SAM" id="Phobius"/>
    </source>
</evidence>
<keyword evidence="1" id="KW-0812">Transmembrane</keyword>
<gene>
    <name evidence="2" type="ORF">GCM10023186_17560</name>
</gene>
<accession>A0ABP8IYC6</accession>
<feature type="transmembrane region" description="Helical" evidence="1">
    <location>
        <begin position="12"/>
        <end position="30"/>
    </location>
</feature>
<dbReference type="Proteomes" id="UP001500454">
    <property type="component" value="Unassembled WGS sequence"/>
</dbReference>
<protein>
    <submittedName>
        <fullName evidence="2">Uncharacterized protein</fullName>
    </submittedName>
</protein>
<keyword evidence="1" id="KW-1133">Transmembrane helix</keyword>
<keyword evidence="1" id="KW-0472">Membrane</keyword>
<comment type="caution">
    <text evidence="2">The sequence shown here is derived from an EMBL/GenBank/DDBJ whole genome shotgun (WGS) entry which is preliminary data.</text>
</comment>
<reference evidence="3" key="1">
    <citation type="journal article" date="2019" name="Int. J. Syst. Evol. Microbiol.">
        <title>The Global Catalogue of Microorganisms (GCM) 10K type strain sequencing project: providing services to taxonomists for standard genome sequencing and annotation.</title>
        <authorList>
            <consortium name="The Broad Institute Genomics Platform"/>
            <consortium name="The Broad Institute Genome Sequencing Center for Infectious Disease"/>
            <person name="Wu L."/>
            <person name="Ma J."/>
        </authorList>
    </citation>
    <scope>NUCLEOTIDE SEQUENCE [LARGE SCALE GENOMIC DNA]</scope>
    <source>
        <strain evidence="3">JCM 17924</strain>
    </source>
</reference>
<dbReference type="EMBL" id="BAABHA010000003">
    <property type="protein sequence ID" value="GAA4379787.1"/>
    <property type="molecule type" value="Genomic_DNA"/>
</dbReference>
<organism evidence="2 3">
    <name type="scientific">Hymenobacter koreensis</name>
    <dbReference type="NCBI Taxonomy" id="1084523"/>
    <lineage>
        <taxon>Bacteria</taxon>
        <taxon>Pseudomonadati</taxon>
        <taxon>Bacteroidota</taxon>
        <taxon>Cytophagia</taxon>
        <taxon>Cytophagales</taxon>
        <taxon>Hymenobacteraceae</taxon>
        <taxon>Hymenobacter</taxon>
    </lineage>
</organism>